<protein>
    <submittedName>
        <fullName evidence="3">ABC transporter substrate-binding protein</fullName>
    </submittedName>
</protein>
<dbReference type="AlphaFoldDB" id="A0A5S3XN31"/>
<evidence type="ECO:0000313" key="5">
    <source>
        <dbReference type="Proteomes" id="UP000307706"/>
    </source>
</evidence>
<dbReference type="EMBL" id="PNCL01000093">
    <property type="protein sequence ID" value="TMP55842.1"/>
    <property type="molecule type" value="Genomic_DNA"/>
</dbReference>
<reference evidence="5" key="2">
    <citation type="submission" date="2019-06" db="EMBL/GenBank/DDBJ databases">
        <title>Co-occurence of chitin degradation, pigmentation and bioactivity in marine Pseudoalteromonas.</title>
        <authorList>
            <person name="Sonnenschein E.C."/>
            <person name="Bech P.K."/>
        </authorList>
    </citation>
    <scope>NUCLEOTIDE SEQUENCE [LARGE SCALE GENOMIC DNA]</scope>
    <source>
        <strain evidence="5">S2231</strain>
    </source>
</reference>
<feature type="signal peptide" evidence="1">
    <location>
        <begin position="1"/>
        <end position="18"/>
    </location>
</feature>
<sequence length="271" mass="30391">MLKTCLLLVALMSSVVAAKSLEIQIASDYNPSVSEEPADLATVLLLKVRSQLKGRLTLEFIPASRLREWRELETHPNICLYNKVKTPEREAVAVFVEYPLMAFPANRLILRGQKLPSNVSLKDVVVSKGLRIGVTKGRSYGKVIDGFIEKYADSFIIGEGANSAFRLREMLVQGKLDGIIEYTSVFLNHHAKPEQREGVTFHKIDDAKATIFGYIACADSTQGRKAVSLFELALENKQLQKNIIDAHKGLFFEQEMFFIEQGLNEAYNIQP</sequence>
<feature type="chain" id="PRO_5024332768" evidence="1">
    <location>
        <begin position="19"/>
        <end position="271"/>
    </location>
</feature>
<keyword evidence="4" id="KW-1185">Reference proteome</keyword>
<dbReference type="OrthoDB" id="5760642at2"/>
<dbReference type="Proteomes" id="UP000305730">
    <property type="component" value="Unassembled WGS sequence"/>
</dbReference>
<evidence type="ECO:0000313" key="3">
    <source>
        <dbReference type="EMBL" id="TMP55842.1"/>
    </source>
</evidence>
<dbReference type="Proteomes" id="UP000307706">
    <property type="component" value="Unassembled WGS sequence"/>
</dbReference>
<evidence type="ECO:0000313" key="2">
    <source>
        <dbReference type="EMBL" id="TMP44627.1"/>
    </source>
</evidence>
<dbReference type="SUPFAM" id="SSF53850">
    <property type="entry name" value="Periplasmic binding protein-like II"/>
    <property type="match status" value="1"/>
</dbReference>
<gene>
    <name evidence="3" type="ORF">CWB96_16380</name>
    <name evidence="2" type="ORF">CWB97_06185</name>
</gene>
<comment type="caution">
    <text evidence="3">The sequence shown here is derived from an EMBL/GenBank/DDBJ whole genome shotgun (WGS) entry which is preliminary data.</text>
</comment>
<reference evidence="3 5" key="1">
    <citation type="submission" date="2017-12" db="EMBL/GenBank/DDBJ databases">
        <authorList>
            <person name="Paulsen S."/>
            <person name="Gram L.K."/>
        </authorList>
    </citation>
    <scope>NUCLEOTIDE SEQUENCE [LARGE SCALE GENOMIC DNA]</scope>
    <source>
        <strain evidence="3 5">S2231</strain>
        <strain evidence="2">S2233</strain>
    </source>
</reference>
<evidence type="ECO:0000256" key="1">
    <source>
        <dbReference type="SAM" id="SignalP"/>
    </source>
</evidence>
<dbReference type="EMBL" id="PNCK01000020">
    <property type="protein sequence ID" value="TMP44627.1"/>
    <property type="molecule type" value="Genomic_DNA"/>
</dbReference>
<dbReference type="RefSeq" id="WP_138595799.1">
    <property type="nucleotide sequence ID" value="NZ_PNCK01000020.1"/>
</dbReference>
<accession>A0A5S3XN31</accession>
<reference evidence="3" key="3">
    <citation type="submission" date="2019-09" db="EMBL/GenBank/DDBJ databases">
        <title>Co-occurence of chitin degradation, pigmentation and bioactivity in marine Pseudoalteromonas.</title>
        <authorList>
            <person name="Sonnenschein E.C."/>
            <person name="Bech P.K."/>
        </authorList>
    </citation>
    <scope>NUCLEOTIDE SEQUENCE</scope>
    <source>
        <strain evidence="3">S2231</strain>
        <strain evidence="2 4">S2233</strain>
    </source>
</reference>
<proteinExistence type="predicted"/>
<name>A0A5S3XN31_9GAMM</name>
<evidence type="ECO:0000313" key="4">
    <source>
        <dbReference type="Proteomes" id="UP000305730"/>
    </source>
</evidence>
<organism evidence="3 5">
    <name type="scientific">Pseudoalteromonas citrea</name>
    <dbReference type="NCBI Taxonomy" id="43655"/>
    <lineage>
        <taxon>Bacteria</taxon>
        <taxon>Pseudomonadati</taxon>
        <taxon>Pseudomonadota</taxon>
        <taxon>Gammaproteobacteria</taxon>
        <taxon>Alteromonadales</taxon>
        <taxon>Pseudoalteromonadaceae</taxon>
        <taxon>Pseudoalteromonas</taxon>
    </lineage>
</organism>
<keyword evidence="1" id="KW-0732">Signal</keyword>